<sequence length="107" mass="12121">MITTNLLFSPQSCTIFRLKKVTITKITRVSSRRFPFVGRCLSRAIRVKWRTLLSLTPTRHSLDATCQPTPAMYQLNAKTLNEININGSRNKVSNCSSRRSKMGCTAE</sequence>
<dbReference type="AlphaFoldDB" id="A0A9P0HZ37"/>
<evidence type="ECO:0000313" key="2">
    <source>
        <dbReference type="Proteomes" id="UP001153321"/>
    </source>
</evidence>
<gene>
    <name evidence="1" type="ORF">SPLIT_LOCUS2541</name>
</gene>
<evidence type="ECO:0000313" key="1">
    <source>
        <dbReference type="EMBL" id="CAH1637180.1"/>
    </source>
</evidence>
<protein>
    <submittedName>
        <fullName evidence="1">Uncharacterized protein</fullName>
    </submittedName>
</protein>
<dbReference type="Proteomes" id="UP001153321">
    <property type="component" value="Chromosome 15"/>
</dbReference>
<name>A0A9P0HZ37_SPOLI</name>
<proteinExistence type="predicted"/>
<keyword evidence="2" id="KW-1185">Reference proteome</keyword>
<organism evidence="1 2">
    <name type="scientific">Spodoptera littoralis</name>
    <name type="common">Egyptian cotton leafworm</name>
    <dbReference type="NCBI Taxonomy" id="7109"/>
    <lineage>
        <taxon>Eukaryota</taxon>
        <taxon>Metazoa</taxon>
        <taxon>Ecdysozoa</taxon>
        <taxon>Arthropoda</taxon>
        <taxon>Hexapoda</taxon>
        <taxon>Insecta</taxon>
        <taxon>Pterygota</taxon>
        <taxon>Neoptera</taxon>
        <taxon>Endopterygota</taxon>
        <taxon>Lepidoptera</taxon>
        <taxon>Glossata</taxon>
        <taxon>Ditrysia</taxon>
        <taxon>Noctuoidea</taxon>
        <taxon>Noctuidae</taxon>
        <taxon>Amphipyrinae</taxon>
        <taxon>Spodoptera</taxon>
    </lineage>
</organism>
<reference evidence="1" key="1">
    <citation type="submission" date="2022-02" db="EMBL/GenBank/DDBJ databases">
        <authorList>
            <person name="King R."/>
        </authorList>
    </citation>
    <scope>NUCLEOTIDE SEQUENCE</scope>
</reference>
<dbReference type="EMBL" id="LR824546">
    <property type="protein sequence ID" value="CAH1637180.1"/>
    <property type="molecule type" value="Genomic_DNA"/>
</dbReference>
<accession>A0A9P0HZ37</accession>